<evidence type="ECO:0000256" key="3">
    <source>
        <dbReference type="ARBA" id="ARBA00022989"/>
    </source>
</evidence>
<keyword evidence="4 5" id="KW-0472">Membrane</keyword>
<keyword evidence="5" id="KW-0406">Ion transport</keyword>
<dbReference type="Proteomes" id="UP001161757">
    <property type="component" value="Unassembled WGS sequence"/>
</dbReference>
<dbReference type="AlphaFoldDB" id="A0AAN6EMV4"/>
<evidence type="ECO:0000256" key="4">
    <source>
        <dbReference type="ARBA" id="ARBA00023136"/>
    </source>
</evidence>
<organism evidence="6 7">
    <name type="scientific">Exophiala dermatitidis</name>
    <name type="common">Black yeast-like fungus</name>
    <name type="synonym">Wangiella dermatitidis</name>
    <dbReference type="NCBI Taxonomy" id="5970"/>
    <lineage>
        <taxon>Eukaryota</taxon>
        <taxon>Fungi</taxon>
        <taxon>Dikarya</taxon>
        <taxon>Ascomycota</taxon>
        <taxon>Pezizomycotina</taxon>
        <taxon>Eurotiomycetes</taxon>
        <taxon>Chaetothyriomycetidae</taxon>
        <taxon>Chaetothyriales</taxon>
        <taxon>Herpotrichiellaceae</taxon>
        <taxon>Exophiala</taxon>
    </lineage>
</organism>
<reference evidence="6" key="1">
    <citation type="submission" date="2023-01" db="EMBL/GenBank/DDBJ databases">
        <title>Exophiala dermititidis isolated from Cystic Fibrosis Patient.</title>
        <authorList>
            <person name="Kurbessoian T."/>
            <person name="Crocker A."/>
            <person name="Murante D."/>
            <person name="Hogan D.A."/>
            <person name="Stajich J.E."/>
        </authorList>
    </citation>
    <scope>NUCLEOTIDE SEQUENCE</scope>
    <source>
        <strain evidence="6">Ex8</strain>
    </source>
</reference>
<evidence type="ECO:0000313" key="6">
    <source>
        <dbReference type="EMBL" id="KAJ8986622.1"/>
    </source>
</evidence>
<dbReference type="InterPro" id="IPR007274">
    <property type="entry name" value="Cop_transporter"/>
</dbReference>
<evidence type="ECO:0000256" key="2">
    <source>
        <dbReference type="ARBA" id="ARBA00022692"/>
    </source>
</evidence>
<dbReference type="GO" id="GO:0005886">
    <property type="term" value="C:plasma membrane"/>
    <property type="evidence" value="ECO:0007669"/>
    <property type="project" value="TreeGrafter"/>
</dbReference>
<gene>
    <name evidence="6" type="ORF">HRR80_009212</name>
</gene>
<dbReference type="Pfam" id="PF04145">
    <property type="entry name" value="Ctr"/>
    <property type="match status" value="1"/>
</dbReference>
<dbReference type="EMBL" id="JAJGCB010000033">
    <property type="protein sequence ID" value="KAJ8986622.1"/>
    <property type="molecule type" value="Genomic_DNA"/>
</dbReference>
<evidence type="ECO:0000256" key="1">
    <source>
        <dbReference type="ARBA" id="ARBA00004141"/>
    </source>
</evidence>
<comment type="caution">
    <text evidence="6">The sequence shown here is derived from an EMBL/GenBank/DDBJ whole genome shotgun (WGS) entry which is preliminary data.</text>
</comment>
<feature type="transmembrane region" description="Helical" evidence="5">
    <location>
        <begin position="78"/>
        <end position="98"/>
    </location>
</feature>
<feature type="transmembrane region" description="Helical" evidence="5">
    <location>
        <begin position="158"/>
        <end position="185"/>
    </location>
</feature>
<dbReference type="PANTHER" id="PTHR12483">
    <property type="entry name" value="SOLUTE CARRIER FAMILY 31 COPPER TRANSPORTERS"/>
    <property type="match status" value="1"/>
</dbReference>
<keyword evidence="2 5" id="KW-0812">Transmembrane</keyword>
<sequence>MEGMNMEMTTATEMATTLATVLATAASATSTVPAALQTDAVLHDQENSSPMEMQGMASSIHFGVGDTFLAAFLTPTQASGYVAVMLLLTMLSFSQRLLMAVESKAAQKLHQQAQTADHEQQPSKSGWFEVENAQSSGGAKSTFFSRALIKSALQVSNAALGFLVMLGVMTLNAGYIIALLVGIFLGELLSTWGHRKVSA</sequence>
<keyword evidence="3 5" id="KW-1133">Transmembrane helix</keyword>
<accession>A0AAN6EMV4</accession>
<dbReference type="GO" id="GO:0005375">
    <property type="term" value="F:copper ion transmembrane transporter activity"/>
    <property type="evidence" value="ECO:0007669"/>
    <property type="project" value="UniProtKB-UniRule"/>
</dbReference>
<proteinExistence type="inferred from homology"/>
<keyword evidence="5" id="KW-0186">Copper</keyword>
<name>A0AAN6EMV4_EXODE</name>
<evidence type="ECO:0000313" key="7">
    <source>
        <dbReference type="Proteomes" id="UP001161757"/>
    </source>
</evidence>
<keyword evidence="5" id="KW-0813">Transport</keyword>
<keyword evidence="5" id="KW-0187">Copper transport</keyword>
<comment type="subcellular location">
    <subcellularLocation>
        <location evidence="1 5">Membrane</location>
        <topology evidence="1 5">Multi-pass membrane protein</topology>
    </subcellularLocation>
</comment>
<dbReference type="PANTHER" id="PTHR12483:SF27">
    <property type="entry name" value="COPPER TRANSPORT PROTEIN CTR1"/>
    <property type="match status" value="1"/>
</dbReference>
<comment type="similarity">
    <text evidence="5">Belongs to the copper transporter (Ctr) (TC 1.A.56) family. SLC31A subfamily.</text>
</comment>
<evidence type="ECO:0000256" key="5">
    <source>
        <dbReference type="RuleBase" id="RU367022"/>
    </source>
</evidence>
<protein>
    <recommendedName>
        <fullName evidence="5">Copper transport protein</fullName>
    </recommendedName>
</protein>